<keyword evidence="6 9" id="KW-1133">Transmembrane helix</keyword>
<evidence type="ECO:0000313" key="11">
    <source>
        <dbReference type="EMBL" id="MTB71632.1"/>
    </source>
</evidence>
<gene>
    <name evidence="11" type="ORF">GGG17_06545</name>
</gene>
<organism evidence="11 12">
    <name type="scientific">Arsenicicoccus cauae</name>
    <dbReference type="NCBI Taxonomy" id="2663847"/>
    <lineage>
        <taxon>Bacteria</taxon>
        <taxon>Bacillati</taxon>
        <taxon>Actinomycetota</taxon>
        <taxon>Actinomycetes</taxon>
        <taxon>Micrococcales</taxon>
        <taxon>Intrasporangiaceae</taxon>
        <taxon>Arsenicicoccus</taxon>
    </lineage>
</organism>
<feature type="transmembrane region" description="Helical" evidence="9">
    <location>
        <begin position="258"/>
        <end position="284"/>
    </location>
</feature>
<dbReference type="InterPro" id="IPR050256">
    <property type="entry name" value="Glycosyltransferase_2"/>
</dbReference>
<evidence type="ECO:0000256" key="9">
    <source>
        <dbReference type="SAM" id="Phobius"/>
    </source>
</evidence>
<dbReference type="Pfam" id="PF00535">
    <property type="entry name" value="Glycos_transf_2"/>
    <property type="match status" value="1"/>
</dbReference>
<dbReference type="PANTHER" id="PTHR48090:SF1">
    <property type="entry name" value="PROPHAGE BACTOPRENOL GLUCOSYL TRANSFERASE HOMOLOG"/>
    <property type="match status" value="1"/>
</dbReference>
<dbReference type="CDD" id="cd04187">
    <property type="entry name" value="DPM1_like_bac"/>
    <property type="match status" value="1"/>
</dbReference>
<evidence type="ECO:0000256" key="5">
    <source>
        <dbReference type="ARBA" id="ARBA00022692"/>
    </source>
</evidence>
<comment type="subcellular location">
    <subcellularLocation>
        <location evidence="1">Membrane</location>
        <topology evidence="1">Multi-pass membrane protein</topology>
    </subcellularLocation>
</comment>
<dbReference type="InterPro" id="IPR029044">
    <property type="entry name" value="Nucleotide-diphossugar_trans"/>
</dbReference>
<evidence type="ECO:0000256" key="1">
    <source>
        <dbReference type="ARBA" id="ARBA00004141"/>
    </source>
</evidence>
<dbReference type="GO" id="GO:0016757">
    <property type="term" value="F:glycosyltransferase activity"/>
    <property type="evidence" value="ECO:0007669"/>
    <property type="project" value="UniProtKB-KW"/>
</dbReference>
<feature type="transmembrane region" description="Helical" evidence="9">
    <location>
        <begin position="231"/>
        <end position="252"/>
    </location>
</feature>
<evidence type="ECO:0000256" key="2">
    <source>
        <dbReference type="ARBA" id="ARBA00006739"/>
    </source>
</evidence>
<proteinExistence type="inferred from homology"/>
<feature type="region of interest" description="Disordered" evidence="8">
    <location>
        <begin position="319"/>
        <end position="381"/>
    </location>
</feature>
<protein>
    <submittedName>
        <fullName evidence="11">Glycosyltransferase</fullName>
    </submittedName>
</protein>
<keyword evidence="3" id="KW-0328">Glycosyltransferase</keyword>
<comment type="caution">
    <text evidence="11">The sequence shown here is derived from an EMBL/GenBank/DDBJ whole genome shotgun (WGS) entry which is preliminary data.</text>
</comment>
<dbReference type="GO" id="GO:0005886">
    <property type="term" value="C:plasma membrane"/>
    <property type="evidence" value="ECO:0007669"/>
    <property type="project" value="TreeGrafter"/>
</dbReference>
<sequence length="381" mass="41231">MVPELSVVIPMYNEEQVLPLLVQRLRPVLDGLGTSYEVVAVDDGSKDQTAVLLQRYRREWEQLRVVRLRANSGHQAAISAGLVSAHGDFVVTLDADLQDPPETIADMLRVAHEEGVDVVYGVRSDRSTDTFFKRETAKAFYSVHSRLTGMETAGNAGDFRLMSRATVDAVNALPEHGRVLRFVVPALNFPSASVPYKREERAAGESKYPFMKMVMLSVDSIIGFSLKPLRLATWFGFGGFIASLLLIAYAVIGRFTGHAIAGWASTVGMIALVGGLQLLCLGILGEYLGRMYQQLQERPSYFIAYDSARDRDDHRFAIPRSARMATGRPTGATASRPEVALGGGTAAAGASARGADPTARGTDTSEGTLDAHGLAGEPIDR</sequence>
<accession>A0A6I3ICH0</accession>
<dbReference type="Gene3D" id="3.90.550.10">
    <property type="entry name" value="Spore Coat Polysaccharide Biosynthesis Protein SpsA, Chain A"/>
    <property type="match status" value="1"/>
</dbReference>
<keyword evidence="12" id="KW-1185">Reference proteome</keyword>
<keyword evidence="7 9" id="KW-0472">Membrane</keyword>
<reference evidence="11 12" key="1">
    <citation type="submission" date="2019-11" db="EMBL/GenBank/DDBJ databases">
        <title>Whole genome sequencing identifies a novel species of the genus Arsenicicoccus isolated from human blood.</title>
        <authorList>
            <person name="Jeong J.H."/>
            <person name="Kweon O.J."/>
            <person name="Kim H.R."/>
            <person name="Kim T.-H."/>
            <person name="Ha S.-M."/>
            <person name="Lee M.-K."/>
        </authorList>
    </citation>
    <scope>NUCLEOTIDE SEQUENCE [LARGE SCALE GENOMIC DNA]</scope>
    <source>
        <strain evidence="11 12">MKL-02</strain>
    </source>
</reference>
<keyword evidence="5 9" id="KW-0812">Transmembrane</keyword>
<evidence type="ECO:0000256" key="8">
    <source>
        <dbReference type="SAM" id="MobiDB-lite"/>
    </source>
</evidence>
<evidence type="ECO:0000313" key="12">
    <source>
        <dbReference type="Proteomes" id="UP000431092"/>
    </source>
</evidence>
<dbReference type="AlphaFoldDB" id="A0A6I3ICH0"/>
<evidence type="ECO:0000256" key="3">
    <source>
        <dbReference type="ARBA" id="ARBA00022676"/>
    </source>
</evidence>
<feature type="domain" description="Glycosyltransferase 2-like" evidence="10">
    <location>
        <begin position="6"/>
        <end position="166"/>
    </location>
</feature>
<dbReference type="Proteomes" id="UP000431092">
    <property type="component" value="Unassembled WGS sequence"/>
</dbReference>
<dbReference type="InterPro" id="IPR001173">
    <property type="entry name" value="Glyco_trans_2-like"/>
</dbReference>
<name>A0A6I3ICH0_9MICO</name>
<dbReference type="RefSeq" id="WP_154592959.1">
    <property type="nucleotide sequence ID" value="NZ_WLVL01000023.1"/>
</dbReference>
<evidence type="ECO:0000256" key="4">
    <source>
        <dbReference type="ARBA" id="ARBA00022679"/>
    </source>
</evidence>
<dbReference type="EMBL" id="WLVL01000023">
    <property type="protein sequence ID" value="MTB71632.1"/>
    <property type="molecule type" value="Genomic_DNA"/>
</dbReference>
<evidence type="ECO:0000256" key="6">
    <source>
        <dbReference type="ARBA" id="ARBA00022989"/>
    </source>
</evidence>
<dbReference type="SUPFAM" id="SSF53448">
    <property type="entry name" value="Nucleotide-diphospho-sugar transferases"/>
    <property type="match status" value="1"/>
</dbReference>
<comment type="similarity">
    <text evidence="2">Belongs to the glycosyltransferase 2 family.</text>
</comment>
<dbReference type="PANTHER" id="PTHR48090">
    <property type="entry name" value="UNDECAPRENYL-PHOSPHATE 4-DEOXY-4-FORMAMIDO-L-ARABINOSE TRANSFERASE-RELATED"/>
    <property type="match status" value="1"/>
</dbReference>
<evidence type="ECO:0000259" key="10">
    <source>
        <dbReference type="Pfam" id="PF00535"/>
    </source>
</evidence>
<evidence type="ECO:0000256" key="7">
    <source>
        <dbReference type="ARBA" id="ARBA00023136"/>
    </source>
</evidence>
<keyword evidence="4 11" id="KW-0808">Transferase</keyword>